<evidence type="ECO:0000313" key="5">
    <source>
        <dbReference type="Proteomes" id="UP001140094"/>
    </source>
</evidence>
<dbReference type="PANTHER" id="PTHR43720:SF2">
    <property type="entry name" value="2-AMINOMUCONIC SEMIALDEHYDE DEHYDROGENASE"/>
    <property type="match status" value="1"/>
</dbReference>
<keyword evidence="2" id="KW-0520">NAD</keyword>
<evidence type="ECO:0000256" key="2">
    <source>
        <dbReference type="ARBA" id="ARBA00023027"/>
    </source>
</evidence>
<dbReference type="Gene3D" id="3.40.605.10">
    <property type="entry name" value="Aldehyde Dehydrogenase, Chain A, domain 1"/>
    <property type="match status" value="1"/>
</dbReference>
<dbReference type="InterPro" id="IPR016161">
    <property type="entry name" value="Ald_DH/histidinol_DH"/>
</dbReference>
<feature type="non-terminal residue" evidence="4">
    <location>
        <position position="131"/>
    </location>
</feature>
<evidence type="ECO:0000313" key="4">
    <source>
        <dbReference type="EMBL" id="KAJ2795626.1"/>
    </source>
</evidence>
<dbReference type="EMBL" id="JANBUO010002134">
    <property type="protein sequence ID" value="KAJ2795626.1"/>
    <property type="molecule type" value="Genomic_DNA"/>
</dbReference>
<dbReference type="PANTHER" id="PTHR43720">
    <property type="entry name" value="2-AMINOMUCONIC SEMIALDEHYDE DEHYDROGENASE"/>
    <property type="match status" value="1"/>
</dbReference>
<evidence type="ECO:0000256" key="1">
    <source>
        <dbReference type="ARBA" id="ARBA00009986"/>
    </source>
</evidence>
<comment type="similarity">
    <text evidence="1">Belongs to the aldehyde dehydrogenase family.</text>
</comment>
<dbReference type="AlphaFoldDB" id="A0A9W8LP94"/>
<dbReference type="GO" id="GO:0016620">
    <property type="term" value="F:oxidoreductase activity, acting on the aldehyde or oxo group of donors, NAD or NADP as acceptor"/>
    <property type="evidence" value="ECO:0007669"/>
    <property type="project" value="TreeGrafter"/>
</dbReference>
<dbReference type="SUPFAM" id="SSF53720">
    <property type="entry name" value="ALDH-like"/>
    <property type="match status" value="1"/>
</dbReference>
<keyword evidence="5" id="KW-1185">Reference proteome</keyword>
<dbReference type="OrthoDB" id="310895at2759"/>
<gene>
    <name evidence="4" type="ORF">H4R20_005814</name>
</gene>
<accession>A0A9W8LP94</accession>
<dbReference type="InterPro" id="IPR015590">
    <property type="entry name" value="Aldehyde_DH_dom"/>
</dbReference>
<organism evidence="4 5">
    <name type="scientific">Coemansia guatemalensis</name>
    <dbReference type="NCBI Taxonomy" id="2761395"/>
    <lineage>
        <taxon>Eukaryota</taxon>
        <taxon>Fungi</taxon>
        <taxon>Fungi incertae sedis</taxon>
        <taxon>Zoopagomycota</taxon>
        <taxon>Kickxellomycotina</taxon>
        <taxon>Kickxellomycetes</taxon>
        <taxon>Kickxellales</taxon>
        <taxon>Kickxellaceae</taxon>
        <taxon>Coemansia</taxon>
    </lineage>
</organism>
<dbReference type="Proteomes" id="UP001140094">
    <property type="component" value="Unassembled WGS sequence"/>
</dbReference>
<evidence type="ECO:0000259" key="3">
    <source>
        <dbReference type="Pfam" id="PF00171"/>
    </source>
</evidence>
<reference evidence="4" key="1">
    <citation type="submission" date="2022-07" db="EMBL/GenBank/DDBJ databases">
        <title>Phylogenomic reconstructions and comparative analyses of Kickxellomycotina fungi.</title>
        <authorList>
            <person name="Reynolds N.K."/>
            <person name="Stajich J.E."/>
            <person name="Barry K."/>
            <person name="Grigoriev I.V."/>
            <person name="Crous P."/>
            <person name="Smith M.E."/>
        </authorList>
    </citation>
    <scope>NUCLEOTIDE SEQUENCE</scope>
    <source>
        <strain evidence="4">NRRL 1565</strain>
    </source>
</reference>
<sequence length="131" mass="14117">MLGSFEIPACAKDVEVQNFINGEWVAPISGAYLKNYDPSTGREAALIPDSTAADVNNAVLAAKNAFSGWSSTPAVERAAILNRIADMIDENSNILAILESQDQGKPIASAATFDIPECSLFFRQYARYAIE</sequence>
<dbReference type="Pfam" id="PF00171">
    <property type="entry name" value="Aldedh"/>
    <property type="match status" value="1"/>
</dbReference>
<name>A0A9W8LP94_9FUNG</name>
<protein>
    <recommendedName>
        <fullName evidence="3">Aldehyde dehydrogenase domain-containing protein</fullName>
    </recommendedName>
</protein>
<dbReference type="InterPro" id="IPR016162">
    <property type="entry name" value="Ald_DH_N"/>
</dbReference>
<comment type="caution">
    <text evidence="4">The sequence shown here is derived from an EMBL/GenBank/DDBJ whole genome shotgun (WGS) entry which is preliminary data.</text>
</comment>
<feature type="domain" description="Aldehyde dehydrogenase" evidence="3">
    <location>
        <begin position="24"/>
        <end position="129"/>
    </location>
</feature>
<proteinExistence type="inferred from homology"/>